<organism evidence="1 2">
    <name type="scientific">Thanatephorus cucumeris (strain AG1-IA)</name>
    <name type="common">Rice sheath blight fungus</name>
    <name type="synonym">Rhizoctonia solani</name>
    <dbReference type="NCBI Taxonomy" id="983506"/>
    <lineage>
        <taxon>Eukaryota</taxon>
        <taxon>Fungi</taxon>
        <taxon>Dikarya</taxon>
        <taxon>Basidiomycota</taxon>
        <taxon>Agaricomycotina</taxon>
        <taxon>Agaricomycetes</taxon>
        <taxon>Cantharellales</taxon>
        <taxon>Ceratobasidiaceae</taxon>
        <taxon>Rhizoctonia</taxon>
        <taxon>Rhizoctonia solani AG-1</taxon>
    </lineage>
</organism>
<evidence type="ECO:0000313" key="1">
    <source>
        <dbReference type="EMBL" id="ELU36077.1"/>
    </source>
</evidence>
<comment type="caution">
    <text evidence="1">The sequence shown here is derived from an EMBL/GenBank/DDBJ whole genome shotgun (WGS) entry which is preliminary data.</text>
</comment>
<gene>
    <name evidence="1" type="ORF">AG1IA_09893</name>
</gene>
<protein>
    <submittedName>
        <fullName evidence="1">Uncharacterized protein</fullName>
    </submittedName>
</protein>
<name>L8WH70_THACA</name>
<reference evidence="1 2" key="1">
    <citation type="journal article" date="2013" name="Nat. Commun.">
        <title>The evolution and pathogenic mechanisms of the rice sheath blight pathogen.</title>
        <authorList>
            <person name="Zheng A."/>
            <person name="Lin R."/>
            <person name="Xu L."/>
            <person name="Qin P."/>
            <person name="Tang C."/>
            <person name="Ai P."/>
            <person name="Zhang D."/>
            <person name="Liu Y."/>
            <person name="Sun Z."/>
            <person name="Feng H."/>
            <person name="Wang Y."/>
            <person name="Chen Y."/>
            <person name="Liang X."/>
            <person name="Fu R."/>
            <person name="Li Q."/>
            <person name="Zhang J."/>
            <person name="Yu X."/>
            <person name="Xie Z."/>
            <person name="Ding L."/>
            <person name="Guan P."/>
            <person name="Tang J."/>
            <person name="Liang Y."/>
            <person name="Wang S."/>
            <person name="Deng Q."/>
            <person name="Li S."/>
            <person name="Zhu J."/>
            <person name="Wang L."/>
            <person name="Liu H."/>
            <person name="Li P."/>
        </authorList>
    </citation>
    <scope>NUCLEOTIDE SEQUENCE [LARGE SCALE GENOMIC DNA]</scope>
    <source>
        <strain evidence="2">AG-1 IA</strain>
    </source>
</reference>
<sequence length="142" mass="15811">MAQFAVNPLTLTYHRASLSNPQVGSEKACMDHGRSMNQNIRLRGYLRGRGGAPTRPIRMYAVRCEYSGQYSYSIHNRIYDHLDSPSLTPSRCNLSLSTSSLQTDFRAQLPAPRSAPVEQLVRTNRFSLRGGCATGYRATGAR</sequence>
<proteinExistence type="predicted"/>
<dbReference type="EMBL" id="AFRT01004393">
    <property type="protein sequence ID" value="ELU36077.1"/>
    <property type="molecule type" value="Genomic_DNA"/>
</dbReference>
<dbReference type="Proteomes" id="UP000011668">
    <property type="component" value="Unassembled WGS sequence"/>
</dbReference>
<dbReference type="HOGENOM" id="CLU_1817113_0_0_1"/>
<accession>L8WH70</accession>
<keyword evidence="2" id="KW-1185">Reference proteome</keyword>
<dbReference type="AlphaFoldDB" id="L8WH70"/>
<evidence type="ECO:0000313" key="2">
    <source>
        <dbReference type="Proteomes" id="UP000011668"/>
    </source>
</evidence>